<feature type="region of interest" description="Disordered" evidence="5">
    <location>
        <begin position="1"/>
        <end position="41"/>
    </location>
</feature>
<dbReference type="PRINTS" id="PR00455">
    <property type="entry name" value="HTHTETR"/>
</dbReference>
<dbReference type="EMBL" id="SMLA01000009">
    <property type="protein sequence ID" value="TDD90316.1"/>
    <property type="molecule type" value="Genomic_DNA"/>
</dbReference>
<organism evidence="7 8">
    <name type="scientific">Saccharopolyspora karakumensis</name>
    <dbReference type="NCBI Taxonomy" id="2530386"/>
    <lineage>
        <taxon>Bacteria</taxon>
        <taxon>Bacillati</taxon>
        <taxon>Actinomycetota</taxon>
        <taxon>Actinomycetes</taxon>
        <taxon>Pseudonocardiales</taxon>
        <taxon>Pseudonocardiaceae</taxon>
        <taxon>Saccharopolyspora</taxon>
    </lineage>
</organism>
<keyword evidence="2 4" id="KW-0238">DNA-binding</keyword>
<dbReference type="GO" id="GO:0000976">
    <property type="term" value="F:transcription cis-regulatory region binding"/>
    <property type="evidence" value="ECO:0007669"/>
    <property type="project" value="TreeGrafter"/>
</dbReference>
<protein>
    <submittedName>
        <fullName evidence="7">TetR/AcrR family transcriptional regulator</fullName>
    </submittedName>
</protein>
<evidence type="ECO:0000313" key="8">
    <source>
        <dbReference type="Proteomes" id="UP000294723"/>
    </source>
</evidence>
<reference evidence="7 8" key="1">
    <citation type="submission" date="2019-03" db="EMBL/GenBank/DDBJ databases">
        <title>Draft genome sequences of novel Actinobacteria.</title>
        <authorList>
            <person name="Sahin N."/>
            <person name="Ay H."/>
            <person name="Saygin H."/>
        </authorList>
    </citation>
    <scope>NUCLEOTIDE SEQUENCE [LARGE SCALE GENOMIC DNA]</scope>
    <source>
        <strain evidence="7 8">5K548</strain>
    </source>
</reference>
<evidence type="ECO:0000256" key="1">
    <source>
        <dbReference type="ARBA" id="ARBA00023015"/>
    </source>
</evidence>
<evidence type="ECO:0000256" key="4">
    <source>
        <dbReference type="PROSITE-ProRule" id="PRU00335"/>
    </source>
</evidence>
<dbReference type="Gene3D" id="1.10.357.10">
    <property type="entry name" value="Tetracycline Repressor, domain 2"/>
    <property type="match status" value="1"/>
</dbReference>
<dbReference type="InterPro" id="IPR050109">
    <property type="entry name" value="HTH-type_TetR-like_transc_reg"/>
</dbReference>
<evidence type="ECO:0000259" key="6">
    <source>
        <dbReference type="PROSITE" id="PS50977"/>
    </source>
</evidence>
<keyword evidence="8" id="KW-1185">Reference proteome</keyword>
<dbReference type="AlphaFoldDB" id="A0A4R5BX14"/>
<dbReference type="InterPro" id="IPR001647">
    <property type="entry name" value="HTH_TetR"/>
</dbReference>
<evidence type="ECO:0000256" key="2">
    <source>
        <dbReference type="ARBA" id="ARBA00023125"/>
    </source>
</evidence>
<feature type="DNA-binding region" description="H-T-H motif" evidence="4">
    <location>
        <begin position="68"/>
        <end position="87"/>
    </location>
</feature>
<dbReference type="InterPro" id="IPR009057">
    <property type="entry name" value="Homeodomain-like_sf"/>
</dbReference>
<name>A0A4R5BX14_9PSEU</name>
<proteinExistence type="predicted"/>
<feature type="domain" description="HTH tetR-type" evidence="6">
    <location>
        <begin position="45"/>
        <end position="105"/>
    </location>
</feature>
<dbReference type="Proteomes" id="UP000294723">
    <property type="component" value="Unassembled WGS sequence"/>
</dbReference>
<dbReference type="SUPFAM" id="SSF46689">
    <property type="entry name" value="Homeodomain-like"/>
    <property type="match status" value="1"/>
</dbReference>
<keyword evidence="3" id="KW-0804">Transcription</keyword>
<keyword evidence="1" id="KW-0805">Transcription regulation</keyword>
<comment type="caution">
    <text evidence="7">The sequence shown here is derived from an EMBL/GenBank/DDBJ whole genome shotgun (WGS) entry which is preliminary data.</text>
</comment>
<accession>A0A4R5BX14</accession>
<dbReference type="GO" id="GO:0003700">
    <property type="term" value="F:DNA-binding transcription factor activity"/>
    <property type="evidence" value="ECO:0007669"/>
    <property type="project" value="TreeGrafter"/>
</dbReference>
<sequence>MKILLPADRSIDHERGSRQVGARVPRDQRKLPPGRHGIPADQVADDQRGRILDAVVTAVGRRGYADATVEDFVSGAGVSRKTFYQHFANKQVAFLTAFDQVADRLVTAVHTAYSAHEDYVSSAREALESTLRELAADPDAAALGIVEVFAAGPEALRRRGEIIRNLTEVITEQTRNFPQTALGASFTAETIVGAVLEVLYNRVQRGEAEQLPELLPDLLFCVVAPFIGEQRATEERAKAQRIATS</sequence>
<dbReference type="PANTHER" id="PTHR30055">
    <property type="entry name" value="HTH-TYPE TRANSCRIPTIONAL REGULATOR RUTR"/>
    <property type="match status" value="1"/>
</dbReference>
<dbReference type="Pfam" id="PF00440">
    <property type="entry name" value="TetR_N"/>
    <property type="match status" value="1"/>
</dbReference>
<dbReference type="PROSITE" id="PS50977">
    <property type="entry name" value="HTH_TETR_2"/>
    <property type="match status" value="1"/>
</dbReference>
<evidence type="ECO:0000256" key="3">
    <source>
        <dbReference type="ARBA" id="ARBA00023163"/>
    </source>
</evidence>
<evidence type="ECO:0000256" key="5">
    <source>
        <dbReference type="SAM" id="MobiDB-lite"/>
    </source>
</evidence>
<evidence type="ECO:0000313" key="7">
    <source>
        <dbReference type="EMBL" id="TDD90316.1"/>
    </source>
</evidence>
<dbReference type="PANTHER" id="PTHR30055:SF238">
    <property type="entry name" value="MYCOFACTOCIN BIOSYNTHESIS TRANSCRIPTIONAL REGULATOR MFTR-RELATED"/>
    <property type="match status" value="1"/>
</dbReference>
<gene>
    <name evidence="7" type="ORF">E1202_09075</name>
</gene>